<dbReference type="Proteomes" id="UP001165121">
    <property type="component" value="Unassembled WGS sequence"/>
</dbReference>
<dbReference type="AlphaFoldDB" id="A0A9W6YKT2"/>
<sequence length="117" mass="13342">MIKWTHILCQELGLQRKQTVLYDDNQAAIAVIKANTGDYKVKGIDLKYHKIRDNYEKGAFALEYCPSEEMLADILTKPLGPTQFTRLRQLLNVVPVPDKPLVSGKRKRARTTEEGQV</sequence>
<dbReference type="OrthoDB" id="119063at2759"/>
<feature type="region of interest" description="Disordered" evidence="1">
    <location>
        <begin position="98"/>
        <end position="117"/>
    </location>
</feature>
<accession>A0A9W6YKT2</accession>
<organism evidence="2 3">
    <name type="scientific">Phytophthora fragariaefolia</name>
    <dbReference type="NCBI Taxonomy" id="1490495"/>
    <lineage>
        <taxon>Eukaryota</taxon>
        <taxon>Sar</taxon>
        <taxon>Stramenopiles</taxon>
        <taxon>Oomycota</taxon>
        <taxon>Peronosporomycetes</taxon>
        <taxon>Peronosporales</taxon>
        <taxon>Peronosporaceae</taxon>
        <taxon>Phytophthora</taxon>
    </lineage>
</organism>
<comment type="caution">
    <text evidence="2">The sequence shown here is derived from an EMBL/GenBank/DDBJ whole genome shotgun (WGS) entry which is preliminary data.</text>
</comment>
<evidence type="ECO:0000313" key="3">
    <source>
        <dbReference type="Proteomes" id="UP001165121"/>
    </source>
</evidence>
<protein>
    <submittedName>
        <fullName evidence="2">Unnamed protein product</fullName>
    </submittedName>
</protein>
<reference evidence="2" key="1">
    <citation type="submission" date="2023-04" db="EMBL/GenBank/DDBJ databases">
        <title>Phytophthora fragariaefolia NBRC 109709.</title>
        <authorList>
            <person name="Ichikawa N."/>
            <person name="Sato H."/>
            <person name="Tonouchi N."/>
        </authorList>
    </citation>
    <scope>NUCLEOTIDE SEQUENCE</scope>
    <source>
        <strain evidence="2">NBRC 109709</strain>
    </source>
</reference>
<gene>
    <name evidence="2" type="ORF">Pfra01_002899300</name>
</gene>
<evidence type="ECO:0000256" key="1">
    <source>
        <dbReference type="SAM" id="MobiDB-lite"/>
    </source>
</evidence>
<dbReference type="CDD" id="cd09272">
    <property type="entry name" value="RNase_HI_RT_Ty1"/>
    <property type="match status" value="1"/>
</dbReference>
<proteinExistence type="predicted"/>
<evidence type="ECO:0000313" key="2">
    <source>
        <dbReference type="EMBL" id="GMF89596.1"/>
    </source>
</evidence>
<keyword evidence="3" id="KW-1185">Reference proteome</keyword>
<name>A0A9W6YKT2_9STRA</name>
<dbReference type="EMBL" id="BSXT01013727">
    <property type="protein sequence ID" value="GMF89596.1"/>
    <property type="molecule type" value="Genomic_DNA"/>
</dbReference>